<reference evidence="6 7" key="1">
    <citation type="submission" date="2016-03" db="EMBL/GenBank/DDBJ databases">
        <authorList>
            <person name="Devillers H."/>
        </authorList>
    </citation>
    <scope>NUCLEOTIDE SEQUENCE [LARGE SCALE GENOMIC DNA]</scope>
    <source>
        <strain evidence="6">CBS 11717</strain>
    </source>
</reference>
<dbReference type="AlphaFoldDB" id="A0A1G4IQ34"/>
<dbReference type="GO" id="GO:0003723">
    <property type="term" value="F:RNA binding"/>
    <property type="evidence" value="ECO:0007669"/>
    <property type="project" value="UniProtKB-UniRule"/>
</dbReference>
<evidence type="ECO:0000256" key="1">
    <source>
        <dbReference type="ARBA" id="ARBA00022737"/>
    </source>
</evidence>
<dbReference type="InterPro" id="IPR000504">
    <property type="entry name" value="RRM_dom"/>
</dbReference>
<dbReference type="CDD" id="cd21602">
    <property type="entry name" value="RRM2_PES4_MIP6"/>
    <property type="match status" value="1"/>
</dbReference>
<dbReference type="InterPro" id="IPR035979">
    <property type="entry name" value="RBD_domain_sf"/>
</dbReference>
<name>A0A1G4IQ34_9SACH</name>
<evidence type="ECO:0000313" key="6">
    <source>
        <dbReference type="EMBL" id="SCU78862.1"/>
    </source>
</evidence>
<feature type="compositionally biased region" description="Polar residues" evidence="4">
    <location>
        <begin position="510"/>
        <end position="523"/>
    </location>
</feature>
<dbReference type="Gene3D" id="3.30.70.330">
    <property type="match status" value="3"/>
</dbReference>
<feature type="region of interest" description="Disordered" evidence="4">
    <location>
        <begin position="509"/>
        <end position="528"/>
    </location>
</feature>
<dbReference type="PANTHER" id="PTHR24012">
    <property type="entry name" value="RNA BINDING PROTEIN"/>
    <property type="match status" value="1"/>
</dbReference>
<dbReference type="STRING" id="1230905.A0A1G4IQ34"/>
<protein>
    <submittedName>
        <fullName evidence="6">LAMI_0A06304g1_1</fullName>
    </submittedName>
</protein>
<organism evidence="6 7">
    <name type="scientific">Lachancea mirantina</name>
    <dbReference type="NCBI Taxonomy" id="1230905"/>
    <lineage>
        <taxon>Eukaryota</taxon>
        <taxon>Fungi</taxon>
        <taxon>Dikarya</taxon>
        <taxon>Ascomycota</taxon>
        <taxon>Saccharomycotina</taxon>
        <taxon>Saccharomycetes</taxon>
        <taxon>Saccharomycetales</taxon>
        <taxon>Saccharomycetaceae</taxon>
        <taxon>Lachancea</taxon>
    </lineage>
</organism>
<dbReference type="OrthoDB" id="1749473at2759"/>
<sequence>MPIKAKVASKNPRGLVLSNIPANLEHARSRRNLKTDGITENANEHRKNFEEDQAIQNVPQKKCVSQVSQQVSDAEVSLLISIPAHESKNKVISRKVSDSSPMADSQHVTSLFVGDLASTVTEKDLAHLFRRYSSLVSVKVCRDSSGKETLGHGYANFAHEEEAKSAMNEFNYSQFFGKEIRLMPSMRNSYYRKNVGTNVFFSNLPLEKKELTTRIFYDTFKSYGSILSCKLDRRKNIGFVYFESGLAATKAIEDYNQREFFGSIISCGIHFDKLIRNSPEFSTRKAKLQGLTLQKEQLVPEDDPEVKRKHQHGISAHRNAVLVKNVCLSATTEMLLDYFSQFGPIKSVFLSKKLTQGSRDAMVTFKRGSDIKRAISTANDSKFLGRKIRVLKLIDRSSSEIKQLGFPNLSGPKSNEIDHTTSNGHQNEAIFLTNLSPICTEEFIACICRREGVHFNKILTKNMNTWGSALIGIVECKSQKDARKLFNVMNNRLIGDSFVRASFDVPMAKTSENGQTQENQDSSKPYKKGFFDPATSDSKFSNNNLKPSDGLNLTARYLDHGQPIIMGYKKGAKAEGFVRRRVIEVLQKKVSGMIDFLKSPVATREENLKCIAEYILEVYWRSDLDSLADFLLMMSTKPQNERILSKQVDEAVKLLGFQR</sequence>
<accession>A0A1G4IQ34</accession>
<evidence type="ECO:0000259" key="5">
    <source>
        <dbReference type="PROSITE" id="PS50102"/>
    </source>
</evidence>
<dbReference type="PROSITE" id="PS50102">
    <property type="entry name" value="RRM"/>
    <property type="match status" value="3"/>
</dbReference>
<keyword evidence="1" id="KW-0677">Repeat</keyword>
<feature type="domain" description="RRM" evidence="5">
    <location>
        <begin position="109"/>
        <end position="187"/>
    </location>
</feature>
<dbReference type="InterPro" id="IPR012677">
    <property type="entry name" value="Nucleotide-bd_a/b_plait_sf"/>
</dbReference>
<dbReference type="EMBL" id="LT598462">
    <property type="protein sequence ID" value="SCU78862.1"/>
    <property type="molecule type" value="Genomic_DNA"/>
</dbReference>
<keyword evidence="7" id="KW-1185">Reference proteome</keyword>
<feature type="domain" description="RRM" evidence="5">
    <location>
        <begin position="197"/>
        <end position="265"/>
    </location>
</feature>
<proteinExistence type="predicted"/>
<evidence type="ECO:0000256" key="3">
    <source>
        <dbReference type="PROSITE-ProRule" id="PRU00176"/>
    </source>
</evidence>
<feature type="domain" description="RRM" evidence="5">
    <location>
        <begin position="319"/>
        <end position="390"/>
    </location>
</feature>
<keyword evidence="2 3" id="KW-0694">RNA-binding</keyword>
<evidence type="ECO:0000313" key="7">
    <source>
        <dbReference type="Proteomes" id="UP000191024"/>
    </source>
</evidence>
<dbReference type="Proteomes" id="UP000191024">
    <property type="component" value="Chromosome A"/>
</dbReference>
<evidence type="ECO:0000256" key="4">
    <source>
        <dbReference type="SAM" id="MobiDB-lite"/>
    </source>
</evidence>
<dbReference type="SMART" id="SM00360">
    <property type="entry name" value="RRM"/>
    <property type="match status" value="4"/>
</dbReference>
<evidence type="ECO:0000256" key="2">
    <source>
        <dbReference type="ARBA" id="ARBA00022884"/>
    </source>
</evidence>
<dbReference type="Pfam" id="PF00076">
    <property type="entry name" value="RRM_1"/>
    <property type="match status" value="3"/>
</dbReference>
<dbReference type="SUPFAM" id="SSF54928">
    <property type="entry name" value="RNA-binding domain, RBD"/>
    <property type="match status" value="2"/>
</dbReference>
<gene>
    <name evidence="6" type="ORF">LAMI_0A06304G</name>
</gene>